<evidence type="ECO:0000259" key="7">
    <source>
        <dbReference type="Pfam" id="PF04138"/>
    </source>
</evidence>
<proteinExistence type="inferred from homology"/>
<evidence type="ECO:0000313" key="8">
    <source>
        <dbReference type="EMBL" id="HIW84798.1"/>
    </source>
</evidence>
<reference evidence="8" key="2">
    <citation type="submission" date="2021-04" db="EMBL/GenBank/DDBJ databases">
        <authorList>
            <person name="Gilroy R."/>
        </authorList>
    </citation>
    <scope>NUCLEOTIDE SEQUENCE</scope>
    <source>
        <strain evidence="8">ChiSxjej1B13-11762</strain>
    </source>
</reference>
<evidence type="ECO:0000256" key="6">
    <source>
        <dbReference type="SAM" id="Phobius"/>
    </source>
</evidence>
<dbReference type="AlphaFoldDB" id="A0A9D1RAZ2"/>
<evidence type="ECO:0000256" key="1">
    <source>
        <dbReference type="ARBA" id="ARBA00004141"/>
    </source>
</evidence>
<evidence type="ECO:0000313" key="9">
    <source>
        <dbReference type="Proteomes" id="UP000824263"/>
    </source>
</evidence>
<dbReference type="Pfam" id="PF04138">
    <property type="entry name" value="GtrA_DPMS_TM"/>
    <property type="match status" value="1"/>
</dbReference>
<evidence type="ECO:0000256" key="4">
    <source>
        <dbReference type="ARBA" id="ARBA00022989"/>
    </source>
</evidence>
<organism evidence="8 9">
    <name type="scientific">Candidatus Dorea gallistercoris</name>
    <dbReference type="NCBI Taxonomy" id="2838542"/>
    <lineage>
        <taxon>Bacteria</taxon>
        <taxon>Bacillati</taxon>
        <taxon>Bacillota</taxon>
        <taxon>Clostridia</taxon>
        <taxon>Lachnospirales</taxon>
        <taxon>Lachnospiraceae</taxon>
        <taxon>Dorea</taxon>
    </lineage>
</organism>
<comment type="caution">
    <text evidence="8">The sequence shown here is derived from an EMBL/GenBank/DDBJ whole genome shotgun (WGS) entry which is preliminary data.</text>
</comment>
<keyword evidence="5 6" id="KW-0472">Membrane</keyword>
<evidence type="ECO:0000256" key="5">
    <source>
        <dbReference type="ARBA" id="ARBA00023136"/>
    </source>
</evidence>
<reference evidence="8" key="1">
    <citation type="journal article" date="2021" name="PeerJ">
        <title>Extensive microbial diversity within the chicken gut microbiome revealed by metagenomics and culture.</title>
        <authorList>
            <person name="Gilroy R."/>
            <person name="Ravi A."/>
            <person name="Getino M."/>
            <person name="Pursley I."/>
            <person name="Horton D.L."/>
            <person name="Alikhan N.F."/>
            <person name="Baker D."/>
            <person name="Gharbi K."/>
            <person name="Hall N."/>
            <person name="Watson M."/>
            <person name="Adriaenssens E.M."/>
            <person name="Foster-Nyarko E."/>
            <person name="Jarju S."/>
            <person name="Secka A."/>
            <person name="Antonio M."/>
            <person name="Oren A."/>
            <person name="Chaudhuri R.R."/>
            <person name="La Ragione R."/>
            <person name="Hildebrand F."/>
            <person name="Pallen M.J."/>
        </authorList>
    </citation>
    <scope>NUCLEOTIDE SEQUENCE</scope>
    <source>
        <strain evidence="8">ChiSxjej1B13-11762</strain>
    </source>
</reference>
<protein>
    <submittedName>
        <fullName evidence="8">GtrA family protein</fullName>
    </submittedName>
</protein>
<feature type="transmembrane region" description="Helical" evidence="6">
    <location>
        <begin position="98"/>
        <end position="116"/>
    </location>
</feature>
<evidence type="ECO:0000256" key="2">
    <source>
        <dbReference type="ARBA" id="ARBA00009399"/>
    </source>
</evidence>
<dbReference type="PANTHER" id="PTHR38459:SF1">
    <property type="entry name" value="PROPHAGE BACTOPRENOL-LINKED GLUCOSE TRANSLOCASE HOMOLOG"/>
    <property type="match status" value="1"/>
</dbReference>
<comment type="subcellular location">
    <subcellularLocation>
        <location evidence="1">Membrane</location>
        <topology evidence="1">Multi-pass membrane protein</topology>
    </subcellularLocation>
</comment>
<comment type="similarity">
    <text evidence="2">Belongs to the GtrA family.</text>
</comment>
<feature type="transmembrane region" description="Helical" evidence="6">
    <location>
        <begin position="34"/>
        <end position="52"/>
    </location>
</feature>
<dbReference type="EMBL" id="DXGF01000191">
    <property type="protein sequence ID" value="HIW84798.1"/>
    <property type="molecule type" value="Genomic_DNA"/>
</dbReference>
<keyword evidence="4 6" id="KW-1133">Transmembrane helix</keyword>
<dbReference type="InterPro" id="IPR051401">
    <property type="entry name" value="GtrA_CellWall_Glycosyl"/>
</dbReference>
<sequence length="126" mass="13988">MKKEMLLYSVAGALTTGLNYLVFASLAQGLHIHYMAANTVAWCAAVVFAYIVNRKYVFCSTNSWKREAVLFLLSRAATLLMENAALYLMITILGLDEFWAKGIGCAAVIAGNYILCKKKIFIGRHQ</sequence>
<feature type="transmembrane region" description="Helical" evidence="6">
    <location>
        <begin position="72"/>
        <end position="92"/>
    </location>
</feature>
<dbReference type="GO" id="GO:0000271">
    <property type="term" value="P:polysaccharide biosynthetic process"/>
    <property type="evidence" value="ECO:0007669"/>
    <property type="project" value="InterPro"/>
</dbReference>
<dbReference type="GO" id="GO:0005886">
    <property type="term" value="C:plasma membrane"/>
    <property type="evidence" value="ECO:0007669"/>
    <property type="project" value="TreeGrafter"/>
</dbReference>
<feature type="domain" description="GtrA/DPMS transmembrane" evidence="7">
    <location>
        <begin position="8"/>
        <end position="121"/>
    </location>
</feature>
<evidence type="ECO:0000256" key="3">
    <source>
        <dbReference type="ARBA" id="ARBA00022692"/>
    </source>
</evidence>
<keyword evidence="3 6" id="KW-0812">Transmembrane</keyword>
<name>A0A9D1RAZ2_9FIRM</name>
<accession>A0A9D1RAZ2</accession>
<dbReference type="InterPro" id="IPR007267">
    <property type="entry name" value="GtrA_DPMS_TM"/>
</dbReference>
<dbReference type="PANTHER" id="PTHR38459">
    <property type="entry name" value="PROPHAGE BACTOPRENOL-LINKED GLUCOSE TRANSLOCASE HOMOLOG"/>
    <property type="match status" value="1"/>
</dbReference>
<gene>
    <name evidence="8" type="ORF">H9873_10840</name>
</gene>
<dbReference type="Proteomes" id="UP000824263">
    <property type="component" value="Unassembled WGS sequence"/>
</dbReference>